<dbReference type="STRING" id="667676.SAMN05192539_1004314"/>
<reference evidence="4" key="1">
    <citation type="submission" date="2016-10" db="EMBL/GenBank/DDBJ databases">
        <authorList>
            <person name="Varghese N."/>
            <person name="Submissions S."/>
        </authorList>
    </citation>
    <scope>NUCLEOTIDE SEQUENCE [LARGE SCALE GENOMIC DNA]</scope>
    <source>
        <strain evidence="4">LMG 26031</strain>
    </source>
</reference>
<dbReference type="Proteomes" id="UP000198866">
    <property type="component" value="Unassembled WGS sequence"/>
</dbReference>
<dbReference type="EMBL" id="FNYE01000004">
    <property type="protein sequence ID" value="SEI85516.1"/>
    <property type="molecule type" value="Genomic_DNA"/>
</dbReference>
<sequence>MKRGFPHLTVLAAMLAASVALSACGGGGDDDKGSSPPVANVSPAAPTTTPAVPGSAAAAAAPASAASAASAPVPASGSTQPATPAQPPTTPVIPTPPTTPPTPPTTPDNGQPPKDNTNDTPPPSPVAINSVPIVVDNAIGSVVNMPYVSVTLCAPGTHGAAQCATVDHMLLDTGSSGVRVTQAALGAALAAQLPAQTGASNDTTGHAPIAQCAIFASGYTWGSIRRADVMIGGETASGIPVQLIGDSAYPSAPSDCLARGGASMNTAATLGANGIVGIGHLARDFPQAAQTALAATYYYCATPSSCMPARVPLDRQTANPVAAFATDNNGTIVRLPALPPTGQASVTGELVFGIGTRDNNALPATPTFVAVTDRGAFTTTYKGRTMTSVVDSGSNGLFFPDATLPVQRGWFAPAITQSLSGTMLSNTGNAQSTVPFSIANAPNLFDNALAAYDALGAPASGMFIWGLPFFFGRSMYTALSGMQAGTQTGPYVAF</sequence>
<evidence type="ECO:0000256" key="2">
    <source>
        <dbReference type="SAM" id="SignalP"/>
    </source>
</evidence>
<feature type="region of interest" description="Disordered" evidence="1">
    <location>
        <begin position="25"/>
        <end position="128"/>
    </location>
</feature>
<dbReference type="AlphaFoldDB" id="A0A1H6U201"/>
<protein>
    <recommendedName>
        <fullName evidence="5">Aspartyl protease</fullName>
    </recommendedName>
</protein>
<dbReference type="RefSeq" id="WP_177200330.1">
    <property type="nucleotide sequence ID" value="NZ_FNYE01000004.1"/>
</dbReference>
<name>A0A1H6U201_9BURK</name>
<accession>A0A1H6U201</accession>
<feature type="compositionally biased region" description="Low complexity" evidence="1">
    <location>
        <begin position="34"/>
        <end position="83"/>
    </location>
</feature>
<feature type="signal peptide" evidence="2">
    <location>
        <begin position="1"/>
        <end position="22"/>
    </location>
</feature>
<keyword evidence="2" id="KW-0732">Signal</keyword>
<evidence type="ECO:0000313" key="3">
    <source>
        <dbReference type="EMBL" id="SEI85516.1"/>
    </source>
</evidence>
<feature type="chain" id="PRO_5011662645" description="Aspartyl protease" evidence="2">
    <location>
        <begin position="23"/>
        <end position="494"/>
    </location>
</feature>
<keyword evidence="4" id="KW-1185">Reference proteome</keyword>
<feature type="compositionally biased region" description="Pro residues" evidence="1">
    <location>
        <begin position="84"/>
        <end position="106"/>
    </location>
</feature>
<evidence type="ECO:0000256" key="1">
    <source>
        <dbReference type="SAM" id="MobiDB-lite"/>
    </source>
</evidence>
<organism evidence="3 4">
    <name type="scientific">Paraburkholderia diazotrophica</name>
    <dbReference type="NCBI Taxonomy" id="667676"/>
    <lineage>
        <taxon>Bacteria</taxon>
        <taxon>Pseudomonadati</taxon>
        <taxon>Pseudomonadota</taxon>
        <taxon>Betaproteobacteria</taxon>
        <taxon>Burkholderiales</taxon>
        <taxon>Burkholderiaceae</taxon>
        <taxon>Paraburkholderia</taxon>
    </lineage>
</organism>
<evidence type="ECO:0008006" key="5">
    <source>
        <dbReference type="Google" id="ProtNLM"/>
    </source>
</evidence>
<dbReference type="InterPro" id="IPR021847">
    <property type="entry name" value="DUF3443"/>
</dbReference>
<dbReference type="Pfam" id="PF11925">
    <property type="entry name" value="DUF3443"/>
    <property type="match status" value="1"/>
</dbReference>
<evidence type="ECO:0000313" key="4">
    <source>
        <dbReference type="Proteomes" id="UP000198866"/>
    </source>
</evidence>
<dbReference type="PROSITE" id="PS51257">
    <property type="entry name" value="PROKAR_LIPOPROTEIN"/>
    <property type="match status" value="1"/>
</dbReference>
<gene>
    <name evidence="3" type="ORF">SAMN05192539_1004314</name>
</gene>
<proteinExistence type="predicted"/>